<evidence type="ECO:0000313" key="1">
    <source>
        <dbReference type="EMBL" id="MDQ2103163.1"/>
    </source>
</evidence>
<proteinExistence type="predicted"/>
<accession>A0ABU0WGK1</accession>
<gene>
    <name evidence="1" type="ORF">QSG27_10710</name>
</gene>
<name>A0ABU0WGK1_9PROT</name>
<keyword evidence="2" id="KW-1185">Reference proteome</keyword>
<sequence length="97" mass="10320">MKLSTPAALFATLYDGAPKIVAAGACTGLEPDALPLRLLRLVRHDGGYLLLPGDAGPEGEGTLRTLAIPPAAVRCLWSCDEAARHDAERLLGWWKEA</sequence>
<protein>
    <submittedName>
        <fullName evidence="1">Uncharacterized protein</fullName>
    </submittedName>
</protein>
<feature type="non-terminal residue" evidence="1">
    <location>
        <position position="97"/>
    </location>
</feature>
<dbReference type="Proteomes" id="UP001227317">
    <property type="component" value="Unassembled WGS sequence"/>
</dbReference>
<dbReference type="EMBL" id="JAUJFI010000039">
    <property type="protein sequence ID" value="MDQ2103163.1"/>
    <property type="molecule type" value="Genomic_DNA"/>
</dbReference>
<reference evidence="1 2" key="1">
    <citation type="submission" date="2023-06" db="EMBL/GenBank/DDBJ databases">
        <title>Azospirillum isscasensis sp.nov, a bacterium isolated from rhizosphere soil of rice.</title>
        <authorList>
            <person name="Wang H."/>
        </authorList>
    </citation>
    <scope>NUCLEOTIDE SEQUENCE [LARGE SCALE GENOMIC DNA]</scope>
    <source>
        <strain evidence="1 2">C340-1</strain>
    </source>
</reference>
<comment type="caution">
    <text evidence="1">The sequence shown here is derived from an EMBL/GenBank/DDBJ whole genome shotgun (WGS) entry which is preliminary data.</text>
</comment>
<organism evidence="1 2">
    <name type="scientific">Azospirillum isscasi</name>
    <dbReference type="NCBI Taxonomy" id="3053926"/>
    <lineage>
        <taxon>Bacteria</taxon>
        <taxon>Pseudomonadati</taxon>
        <taxon>Pseudomonadota</taxon>
        <taxon>Alphaproteobacteria</taxon>
        <taxon>Rhodospirillales</taxon>
        <taxon>Azospirillaceae</taxon>
        <taxon>Azospirillum</taxon>
    </lineage>
</organism>
<evidence type="ECO:0000313" key="2">
    <source>
        <dbReference type="Proteomes" id="UP001227317"/>
    </source>
</evidence>